<name>A0A2H0XXB5_UNCSA</name>
<evidence type="ECO:0000313" key="2">
    <source>
        <dbReference type="Proteomes" id="UP000231343"/>
    </source>
</evidence>
<proteinExistence type="predicted"/>
<evidence type="ECO:0000313" key="1">
    <source>
        <dbReference type="EMBL" id="PIS29562.1"/>
    </source>
</evidence>
<dbReference type="Proteomes" id="UP000231343">
    <property type="component" value="Unassembled WGS sequence"/>
</dbReference>
<organism evidence="1 2">
    <name type="scientific">Candidatus Saganbacteria bacterium CG08_land_8_20_14_0_20_45_16</name>
    <dbReference type="NCBI Taxonomy" id="2014293"/>
    <lineage>
        <taxon>Bacteria</taxon>
        <taxon>Bacillati</taxon>
        <taxon>Saganbacteria</taxon>
    </lineage>
</organism>
<reference evidence="1 2" key="1">
    <citation type="submission" date="2017-09" db="EMBL/GenBank/DDBJ databases">
        <title>Depth-based differentiation of microbial function through sediment-hosted aquifers and enrichment of novel symbionts in the deep terrestrial subsurface.</title>
        <authorList>
            <person name="Probst A.J."/>
            <person name="Ladd B."/>
            <person name="Jarett J.K."/>
            <person name="Geller-Mcgrath D.E."/>
            <person name="Sieber C.M."/>
            <person name="Emerson J.B."/>
            <person name="Anantharaman K."/>
            <person name="Thomas B.C."/>
            <person name="Malmstrom R."/>
            <person name="Stieglmeier M."/>
            <person name="Klingl A."/>
            <person name="Woyke T."/>
            <person name="Ryan C.M."/>
            <person name="Banfield J.F."/>
        </authorList>
    </citation>
    <scope>NUCLEOTIDE SEQUENCE [LARGE SCALE GENOMIC DNA]</scope>
    <source>
        <strain evidence="1">CG08_land_8_20_14_0_20_45_16</strain>
    </source>
</reference>
<dbReference type="AlphaFoldDB" id="A0A2H0XXB5"/>
<comment type="caution">
    <text evidence="1">The sequence shown here is derived from an EMBL/GenBank/DDBJ whole genome shotgun (WGS) entry which is preliminary data.</text>
</comment>
<dbReference type="EMBL" id="PEYM01000078">
    <property type="protein sequence ID" value="PIS29562.1"/>
    <property type="molecule type" value="Genomic_DNA"/>
</dbReference>
<gene>
    <name evidence="1" type="ORF">COT42_04970</name>
</gene>
<sequence>MPGPISIPSLPAPYSDYAWYGDYNGNGQIDNDREIQAAVEECRTDQENSANSNPIFCDQLDYYLNYRLFEEVGPLPTTWSTPIEIANLSDLTRRFATSADRIGRNNGFIDSNWEATLAIARCFNVYSLNSTHGDRTCYDLYDNFYQAVTPATHSSLNVQVTSLIEPYQTFARQGDLNHDGRINSEQEALETVATCYTTEGVDQATCIELDNALGGQDLVTIIDEDAAGEAAEAAYQQRVTETISNLPRFITELDNAVGSEAQLNAARNLEAAVRLTDARPATRTVLRALEQTIASLTTSNFEHSLSQLVSALNELEAEAAGVRETAEQLGPERALAQMQLIRNQQIIISLILIRSNDEQALAAVPVLNRALRSRHSNIRDLVLFGLFEVPLGTNVSNQLFSRLRPALDIIAGQGNQVTARGNGQNLASFLAEVHLLRIHQEQTINSQNPEEPSEYVIHYPYDRSTLLRNPVYQSYFATQSLVESSRPFLALDNIIRETAEDIMTPKLTLTEQQLLTTLLNILIYSRDTRAIRFLARMSDSLPIQFRQEQAMFQDAINLIQSGDIGSSSATVGSVPHPYYQRSEHRRPFILPLPDDLLFDLVIPNNDPQIVEAMRNSRFRLSEESPESATTGE</sequence>
<protein>
    <submittedName>
        <fullName evidence="1">Uncharacterized protein</fullName>
    </submittedName>
</protein>
<accession>A0A2H0XXB5</accession>